<dbReference type="AlphaFoldDB" id="A0A413U9W1"/>
<proteinExistence type="predicted"/>
<comment type="caution">
    <text evidence="1">The sequence shown here is derived from an EMBL/GenBank/DDBJ whole genome shotgun (WGS) entry which is preliminary data.</text>
</comment>
<dbReference type="Pfam" id="PF13151">
    <property type="entry name" value="DUF3990"/>
    <property type="match status" value="1"/>
</dbReference>
<accession>A0A413U9W1</accession>
<organism evidence="1 2">
    <name type="scientific">Holdemanella biformis</name>
    <dbReference type="NCBI Taxonomy" id="1735"/>
    <lineage>
        <taxon>Bacteria</taxon>
        <taxon>Bacillati</taxon>
        <taxon>Bacillota</taxon>
        <taxon>Erysipelotrichia</taxon>
        <taxon>Erysipelotrichales</taxon>
        <taxon>Erysipelotrichaceae</taxon>
        <taxon>Holdemanella</taxon>
    </lineage>
</organism>
<dbReference type="EMBL" id="QSGD01000068">
    <property type="protein sequence ID" value="RHB00449.1"/>
    <property type="molecule type" value="Genomic_DNA"/>
</dbReference>
<gene>
    <name evidence="1" type="ORF">DW907_11330</name>
</gene>
<dbReference type="RefSeq" id="WP_118012287.1">
    <property type="nucleotide sequence ID" value="NZ_QSGD01000068.1"/>
</dbReference>
<dbReference type="InterPro" id="IPR025051">
    <property type="entry name" value="DUF3990"/>
</dbReference>
<dbReference type="Proteomes" id="UP000285288">
    <property type="component" value="Unassembled WGS sequence"/>
</dbReference>
<evidence type="ECO:0000313" key="1">
    <source>
        <dbReference type="EMBL" id="RHB00449.1"/>
    </source>
</evidence>
<sequence>MILYHGSFVVVNQPDLVHSRKNVDFGKGFYVTPIFEQAEKWCNRFKRRGKEGVVSRYTFDEEACKDLNVLKFDAYSEEWLDFILNCRSGQDGTNYDLVIGGVANDKVFNTVELYFDGFIDKAEAIKRLQYEKPNLQIAFRTTKALSYLKFEGSEKL</sequence>
<name>A0A413U9W1_9FIRM</name>
<protein>
    <submittedName>
        <fullName evidence="1">DUF3990 domain-containing protein</fullName>
    </submittedName>
</protein>
<evidence type="ECO:0000313" key="2">
    <source>
        <dbReference type="Proteomes" id="UP000285288"/>
    </source>
</evidence>
<reference evidence="1 2" key="1">
    <citation type="submission" date="2018-08" db="EMBL/GenBank/DDBJ databases">
        <title>A genome reference for cultivated species of the human gut microbiota.</title>
        <authorList>
            <person name="Zou Y."/>
            <person name="Xue W."/>
            <person name="Luo G."/>
        </authorList>
    </citation>
    <scope>NUCLEOTIDE SEQUENCE [LARGE SCALE GENOMIC DNA]</scope>
    <source>
        <strain evidence="1 2">AM42-13AC</strain>
    </source>
</reference>